<keyword evidence="5 6" id="KW-0472">Membrane</keyword>
<comment type="caution">
    <text evidence="8">The sequence shown here is derived from an EMBL/GenBank/DDBJ whole genome shotgun (WGS) entry which is preliminary data.</text>
</comment>
<feature type="domain" description="ABC-2 type transporter transmembrane" evidence="7">
    <location>
        <begin position="39"/>
        <end position="108"/>
    </location>
</feature>
<evidence type="ECO:0000259" key="7">
    <source>
        <dbReference type="Pfam" id="PF01061"/>
    </source>
</evidence>
<accession>A0AAV8Y9H1</accession>
<evidence type="ECO:0000256" key="4">
    <source>
        <dbReference type="ARBA" id="ARBA00022989"/>
    </source>
</evidence>
<keyword evidence="9" id="KW-1185">Reference proteome</keyword>
<dbReference type="InterPro" id="IPR050352">
    <property type="entry name" value="ABCG_transporters"/>
</dbReference>
<evidence type="ECO:0000256" key="5">
    <source>
        <dbReference type="ARBA" id="ARBA00023136"/>
    </source>
</evidence>
<keyword evidence="3 6" id="KW-0812">Transmembrane</keyword>
<evidence type="ECO:0000313" key="9">
    <source>
        <dbReference type="Proteomes" id="UP001162156"/>
    </source>
</evidence>
<feature type="transmembrane region" description="Helical" evidence="6">
    <location>
        <begin position="99"/>
        <end position="116"/>
    </location>
</feature>
<dbReference type="PANTHER" id="PTHR48041:SF63">
    <property type="entry name" value="EARLY GENE AT 23, ISOFORM C"/>
    <property type="match status" value="1"/>
</dbReference>
<dbReference type="GO" id="GO:0005886">
    <property type="term" value="C:plasma membrane"/>
    <property type="evidence" value="ECO:0007669"/>
    <property type="project" value="TreeGrafter"/>
</dbReference>
<reference evidence="8" key="1">
    <citation type="journal article" date="2023" name="Insect Mol. Biol.">
        <title>Genome sequencing provides insights into the evolution of gene families encoding plant cell wall-degrading enzymes in longhorned beetles.</title>
        <authorList>
            <person name="Shin N.R."/>
            <person name="Okamura Y."/>
            <person name="Kirsch R."/>
            <person name="Pauchet Y."/>
        </authorList>
    </citation>
    <scope>NUCLEOTIDE SEQUENCE</scope>
    <source>
        <strain evidence="8">RBIC_L_NR</strain>
    </source>
</reference>
<dbReference type="InterPro" id="IPR013525">
    <property type="entry name" value="ABC2_TM"/>
</dbReference>
<sequence length="121" mass="14389">MEPDVRRLWLDTHSHASSSVSSETSDSDCYFSWPTSFWTQFKVLSQRNFQEARPRMLSKLYWVQTIGLGILAGLLWFQLERNEDALHDIQGWMFFSTTYWMLFAHFGALSSCRYTYCFNKF</sequence>
<evidence type="ECO:0000256" key="2">
    <source>
        <dbReference type="ARBA" id="ARBA00022448"/>
    </source>
</evidence>
<dbReference type="GO" id="GO:0140359">
    <property type="term" value="F:ABC-type transporter activity"/>
    <property type="evidence" value="ECO:0007669"/>
    <property type="project" value="InterPro"/>
</dbReference>
<feature type="transmembrane region" description="Helical" evidence="6">
    <location>
        <begin position="60"/>
        <end position="79"/>
    </location>
</feature>
<comment type="subcellular location">
    <subcellularLocation>
        <location evidence="1">Membrane</location>
        <topology evidence="1">Multi-pass membrane protein</topology>
    </subcellularLocation>
</comment>
<dbReference type="Pfam" id="PF01061">
    <property type="entry name" value="ABC2_membrane"/>
    <property type="match status" value="1"/>
</dbReference>
<dbReference type="Proteomes" id="UP001162156">
    <property type="component" value="Unassembled WGS sequence"/>
</dbReference>
<keyword evidence="4 6" id="KW-1133">Transmembrane helix</keyword>
<gene>
    <name evidence="8" type="ORF">NQ314_008496</name>
</gene>
<keyword evidence="2" id="KW-0813">Transport</keyword>
<proteinExistence type="predicted"/>
<name>A0AAV8Y9H1_9CUCU</name>
<evidence type="ECO:0000256" key="6">
    <source>
        <dbReference type="SAM" id="Phobius"/>
    </source>
</evidence>
<evidence type="ECO:0000313" key="8">
    <source>
        <dbReference type="EMBL" id="KAJ8948067.1"/>
    </source>
</evidence>
<dbReference type="PANTHER" id="PTHR48041">
    <property type="entry name" value="ABC TRANSPORTER G FAMILY MEMBER 28"/>
    <property type="match status" value="1"/>
</dbReference>
<evidence type="ECO:0000256" key="3">
    <source>
        <dbReference type="ARBA" id="ARBA00022692"/>
    </source>
</evidence>
<evidence type="ECO:0000256" key="1">
    <source>
        <dbReference type="ARBA" id="ARBA00004141"/>
    </source>
</evidence>
<dbReference type="AlphaFoldDB" id="A0AAV8Y9H1"/>
<dbReference type="EMBL" id="JANEYF010002325">
    <property type="protein sequence ID" value="KAJ8948067.1"/>
    <property type="molecule type" value="Genomic_DNA"/>
</dbReference>
<organism evidence="8 9">
    <name type="scientific">Rhamnusium bicolor</name>
    <dbReference type="NCBI Taxonomy" id="1586634"/>
    <lineage>
        <taxon>Eukaryota</taxon>
        <taxon>Metazoa</taxon>
        <taxon>Ecdysozoa</taxon>
        <taxon>Arthropoda</taxon>
        <taxon>Hexapoda</taxon>
        <taxon>Insecta</taxon>
        <taxon>Pterygota</taxon>
        <taxon>Neoptera</taxon>
        <taxon>Endopterygota</taxon>
        <taxon>Coleoptera</taxon>
        <taxon>Polyphaga</taxon>
        <taxon>Cucujiformia</taxon>
        <taxon>Chrysomeloidea</taxon>
        <taxon>Cerambycidae</taxon>
        <taxon>Lepturinae</taxon>
        <taxon>Rhagiini</taxon>
        <taxon>Rhamnusium</taxon>
    </lineage>
</organism>
<protein>
    <recommendedName>
        <fullName evidence="7">ABC-2 type transporter transmembrane domain-containing protein</fullName>
    </recommendedName>
</protein>